<dbReference type="InterPro" id="IPR008532">
    <property type="entry name" value="NFACT_RNA-bd"/>
</dbReference>
<feature type="region of interest" description="Disordered" evidence="2">
    <location>
        <begin position="182"/>
        <end position="201"/>
    </location>
</feature>
<dbReference type="Pfam" id="PF05670">
    <property type="entry name" value="NFACT-R_1"/>
    <property type="match status" value="1"/>
</dbReference>
<evidence type="ECO:0000313" key="5">
    <source>
        <dbReference type="Proteomes" id="UP000749646"/>
    </source>
</evidence>
<proteinExistence type="inferred from homology"/>
<name>A0A9P6LNX6_9FUNG</name>
<accession>A0A9P6LNX6</accession>
<feature type="domain" description="NFACT RNA-binding" evidence="3">
    <location>
        <begin position="1"/>
        <end position="97"/>
    </location>
</feature>
<keyword evidence="5" id="KW-1185">Reference proteome</keyword>
<evidence type="ECO:0000259" key="3">
    <source>
        <dbReference type="Pfam" id="PF05670"/>
    </source>
</evidence>
<comment type="caution">
    <text evidence="4">The sequence shown here is derived from an EMBL/GenBank/DDBJ whole genome shotgun (WGS) entry which is preliminary data.</text>
</comment>
<dbReference type="PANTHER" id="PTHR13049:SF2">
    <property type="entry name" value="COILED-COIL DOMAIN-CONTAINING PROTEIN 25"/>
    <property type="match status" value="1"/>
</dbReference>
<dbReference type="Proteomes" id="UP000749646">
    <property type="component" value="Unassembled WGS sequence"/>
</dbReference>
<evidence type="ECO:0000256" key="1">
    <source>
        <dbReference type="ARBA" id="ARBA00008998"/>
    </source>
</evidence>
<dbReference type="InterPro" id="IPR039730">
    <property type="entry name" value="Jlp2/Ccd25"/>
</dbReference>
<evidence type="ECO:0000256" key="2">
    <source>
        <dbReference type="SAM" id="MobiDB-lite"/>
    </source>
</evidence>
<dbReference type="PANTHER" id="PTHR13049">
    <property type="entry name" value="DUF814-RELATED"/>
    <property type="match status" value="1"/>
</dbReference>
<comment type="similarity">
    <text evidence="1">Belongs to the CCDC25 family.</text>
</comment>
<evidence type="ECO:0000313" key="4">
    <source>
        <dbReference type="EMBL" id="KAF9917631.1"/>
    </source>
</evidence>
<dbReference type="EMBL" id="JAAAHW010011758">
    <property type="protein sequence ID" value="KAF9917631.1"/>
    <property type="molecule type" value="Genomic_DNA"/>
</dbReference>
<reference evidence="4" key="1">
    <citation type="journal article" date="2020" name="Fungal Divers.">
        <title>Resolving the Mortierellaceae phylogeny through synthesis of multi-gene phylogenetics and phylogenomics.</title>
        <authorList>
            <person name="Vandepol N."/>
            <person name="Liber J."/>
            <person name="Desiro A."/>
            <person name="Na H."/>
            <person name="Kennedy M."/>
            <person name="Barry K."/>
            <person name="Grigoriev I.V."/>
            <person name="Miller A.N."/>
            <person name="O'Donnell K."/>
            <person name="Stajich J.E."/>
            <person name="Bonito G."/>
        </authorList>
    </citation>
    <scope>NUCLEOTIDE SEQUENCE</scope>
    <source>
        <strain evidence="4">MES-2147</strain>
    </source>
</reference>
<feature type="compositionally biased region" description="Acidic residues" evidence="2">
    <location>
        <begin position="192"/>
        <end position="201"/>
    </location>
</feature>
<sequence>MIFMGKDKNENEDLIKHGFEEDVWFHVDNYSSAHVYLRLSPDQTWDSIPETLLDDMAQLTKANSIEGNKRKNLTVIYTPWSNLKKSGDMAVGQVSFKKQKMVKRVFIADRINDTINRLNRTKVENFPDLAQEKIDHERTLRKQQKQEEHTRHQMEYEKVQQLKQQASERSYASIFEDADMAGSSNYRNMDGDPADLEEDFM</sequence>
<dbReference type="AlphaFoldDB" id="A0A9P6LNX6"/>
<organism evidence="4 5">
    <name type="scientific">Modicella reniformis</name>
    <dbReference type="NCBI Taxonomy" id="1440133"/>
    <lineage>
        <taxon>Eukaryota</taxon>
        <taxon>Fungi</taxon>
        <taxon>Fungi incertae sedis</taxon>
        <taxon>Mucoromycota</taxon>
        <taxon>Mortierellomycotina</taxon>
        <taxon>Mortierellomycetes</taxon>
        <taxon>Mortierellales</taxon>
        <taxon>Mortierellaceae</taxon>
        <taxon>Modicella</taxon>
    </lineage>
</organism>
<gene>
    <name evidence="4" type="ORF">BGZ65_012797</name>
</gene>
<dbReference type="OrthoDB" id="200398at2759"/>
<protein>
    <recommendedName>
        <fullName evidence="3">NFACT RNA-binding domain-containing protein</fullName>
    </recommendedName>
</protein>